<dbReference type="EC" id="3.5.1.28" evidence="2"/>
<dbReference type="PANTHER" id="PTHR33734">
    <property type="entry name" value="LYSM DOMAIN-CONTAINING GPI-ANCHORED PROTEIN 2"/>
    <property type="match status" value="1"/>
</dbReference>
<keyword evidence="3" id="KW-1185">Reference proteome</keyword>
<dbReference type="PANTHER" id="PTHR33734:SF22">
    <property type="entry name" value="MEMBRANE-BOUND LYTIC MUREIN TRANSGLYCOSYLASE D"/>
    <property type="match status" value="1"/>
</dbReference>
<dbReference type="RefSeq" id="WP_206706716.1">
    <property type="nucleotide sequence ID" value="NZ_CP059066.1"/>
</dbReference>
<sequence length="290" mass="32546">MVKSPILLICITLLSLLCVIFLYPPSVFLCVSPPREIIFSAKEELREKAAAQEHYAGKTKGKIYIVKKGDTLYSLSKRFGVTISELASVNNINNINLIYINQALIVPEPEPEQKPKLQPPNGQIKQKNGETIRVINPPVRTTSIEQKPKSIEGEGVLLMPWKEVKKLLKPKMTYTLIDVDTNLMFNVVHRFGTLHSDVEPRTPKDTEILKRIYGEWSWERRAVVAIINGKKIAASLIGMPHGSQSITDNNFPGMICVHFLGSAVHKTGKVDPQHQAMVKKASFYELPPDK</sequence>
<gene>
    <name evidence="2" type="primary">xlyA</name>
    <name evidence="2" type="ORF">H0A61_01717</name>
</gene>
<feature type="domain" description="LysM" evidence="1">
    <location>
        <begin position="62"/>
        <end position="106"/>
    </location>
</feature>
<reference evidence="2" key="1">
    <citation type="submission" date="2020-07" db="EMBL/GenBank/DDBJ databases">
        <title>Koleobacter methoxysyntrophicus gen. nov., sp. nov., a novel anaerobic bacterium isolated from deep subsurface oil field and proposal of Koleobacterales ord. nov. in the phylum Firmicutes.</title>
        <authorList>
            <person name="Sakamoto S."/>
            <person name="Tamaki H."/>
        </authorList>
    </citation>
    <scope>NUCLEOTIDE SEQUENCE</scope>
    <source>
        <strain evidence="2">NRmbB1</strain>
    </source>
</reference>
<proteinExistence type="predicted"/>
<dbReference type="EMBL" id="CP059066">
    <property type="protein sequence ID" value="QSQ09356.1"/>
    <property type="molecule type" value="Genomic_DNA"/>
</dbReference>
<name>A0A8A0RQ88_9FIRM</name>
<dbReference type="GO" id="GO:0008745">
    <property type="term" value="F:N-acetylmuramoyl-L-alanine amidase activity"/>
    <property type="evidence" value="ECO:0007669"/>
    <property type="project" value="UniProtKB-EC"/>
</dbReference>
<dbReference type="Pfam" id="PF01476">
    <property type="entry name" value="LysM"/>
    <property type="match status" value="1"/>
</dbReference>
<dbReference type="PROSITE" id="PS51782">
    <property type="entry name" value="LYSM"/>
    <property type="match status" value="1"/>
</dbReference>
<dbReference type="SMART" id="SM00257">
    <property type="entry name" value="LysM"/>
    <property type="match status" value="1"/>
</dbReference>
<dbReference type="InterPro" id="IPR018392">
    <property type="entry name" value="LysM"/>
</dbReference>
<accession>A0A8A0RQ88</accession>
<evidence type="ECO:0000313" key="3">
    <source>
        <dbReference type="Proteomes" id="UP000662904"/>
    </source>
</evidence>
<evidence type="ECO:0000313" key="2">
    <source>
        <dbReference type="EMBL" id="QSQ09356.1"/>
    </source>
</evidence>
<organism evidence="2 3">
    <name type="scientific">Koleobacter methoxysyntrophicus</name>
    <dbReference type="NCBI Taxonomy" id="2751313"/>
    <lineage>
        <taxon>Bacteria</taxon>
        <taxon>Bacillati</taxon>
        <taxon>Bacillota</taxon>
        <taxon>Clostridia</taxon>
        <taxon>Koleobacterales</taxon>
        <taxon>Koleobacteraceae</taxon>
        <taxon>Koleobacter</taxon>
    </lineage>
</organism>
<dbReference type="Proteomes" id="UP000662904">
    <property type="component" value="Chromosome"/>
</dbReference>
<dbReference type="InterPro" id="IPR036779">
    <property type="entry name" value="LysM_dom_sf"/>
</dbReference>
<dbReference type="KEGG" id="kme:H0A61_01717"/>
<dbReference type="AlphaFoldDB" id="A0A8A0RQ88"/>
<protein>
    <submittedName>
        <fullName evidence="2">N-acetylmuramoyl-L-alanine amidase XlyA</fullName>
        <ecNumber evidence="2">3.5.1.28</ecNumber>
    </submittedName>
</protein>
<evidence type="ECO:0000259" key="1">
    <source>
        <dbReference type="PROSITE" id="PS51782"/>
    </source>
</evidence>
<keyword evidence="2" id="KW-0378">Hydrolase</keyword>
<dbReference type="Gene3D" id="3.10.350.10">
    <property type="entry name" value="LysM domain"/>
    <property type="match status" value="1"/>
</dbReference>
<dbReference type="CDD" id="cd00118">
    <property type="entry name" value="LysM"/>
    <property type="match status" value="1"/>
</dbReference>
<dbReference type="SUPFAM" id="SSF54106">
    <property type="entry name" value="LysM domain"/>
    <property type="match status" value="1"/>
</dbReference>